<protein>
    <submittedName>
        <fullName evidence="2">ATP-dependent Zn proteases</fullName>
    </submittedName>
</protein>
<dbReference type="InterPro" id="IPR000642">
    <property type="entry name" value="Peptidase_M41"/>
</dbReference>
<dbReference type="PANTHER" id="PTHR23076">
    <property type="entry name" value="METALLOPROTEASE M41 FTSH"/>
    <property type="match status" value="1"/>
</dbReference>
<dbReference type="RefSeq" id="WP_078708901.1">
    <property type="nucleotide sequence ID" value="NZ_FUXL01000008.1"/>
</dbReference>
<keyword evidence="2" id="KW-0645">Protease</keyword>
<dbReference type="PANTHER" id="PTHR23076:SF97">
    <property type="entry name" value="ATP-DEPENDENT ZINC METALLOPROTEASE YME1L1"/>
    <property type="match status" value="1"/>
</dbReference>
<sequence length="651" mass="69632">MALADLPKTVDRDFDLALDEFDAAVGDDAPQSADHRHRRFARLLPAERLLADRIRCEVFPLRRRVARGSNLLILLRVPSADWLLSAVPAAEAAMADLAARAGCEERRCGRVIFEPSSRRKSIDVDEVRGHLLSGHCILSMPQGCKMPPVLAALADLDMTISPFAVDEVTRALRRSYAGSRIRLGHEAGLSALTPVDLNLACRKSGRPREAIGLLAKLAGSSATSGDSSVPAFEKLEGYGDAKAWGLQMIADNAAYRRGEIAGSDIGPGALLVGPPGTGKTLFANSLAKAAGTAFFPASYSAWQGQREGHLGDVTKSIQRTFSDARAASPAIVFLDELDAIPARNAGARHDDWWGAIVATLLEELDGTDRRQGVVVVGACNDDRGLDRALVRAGRLDRIIRIDLPDEAALTKILAHHLPNLPLDQLEPIAITHAGTMSGADVARLARDARARARSRGRAMEPSDVLATALPVDERPESLRRRIAIHEAGHAVVGMVQGAVPRSVSIVGDHSSGGRVITPAVGGEGVLPDIEKTVIRTLAGRAAEEIILGNVSAGASNDLERATTLVAQVEAYLGLGSHLAAVTGAEHAPTERRLRRLYGEAAILILTHKSDVVALADRLMKERVMGQQALKDFACERCWQTLTIQPVERPPD</sequence>
<dbReference type="EMBL" id="FUXL01000008">
    <property type="protein sequence ID" value="SKA22248.1"/>
    <property type="molecule type" value="Genomic_DNA"/>
</dbReference>
<dbReference type="CDD" id="cd19481">
    <property type="entry name" value="RecA-like_protease"/>
    <property type="match status" value="1"/>
</dbReference>
<dbReference type="InterPro" id="IPR003593">
    <property type="entry name" value="AAA+_ATPase"/>
</dbReference>
<proteinExistence type="predicted"/>
<feature type="domain" description="AAA+ ATPase" evidence="1">
    <location>
        <begin position="265"/>
        <end position="405"/>
    </location>
</feature>
<dbReference type="InterPro" id="IPR037219">
    <property type="entry name" value="Peptidase_M41-like"/>
</dbReference>
<dbReference type="Gene3D" id="1.20.58.760">
    <property type="entry name" value="Peptidase M41"/>
    <property type="match status" value="1"/>
</dbReference>
<dbReference type="InterPro" id="IPR003959">
    <property type="entry name" value="ATPase_AAA_core"/>
</dbReference>
<evidence type="ECO:0000259" key="1">
    <source>
        <dbReference type="SMART" id="SM00382"/>
    </source>
</evidence>
<name>A0A1T4S2S5_9HYPH</name>
<dbReference type="GO" id="GO:0004222">
    <property type="term" value="F:metalloendopeptidase activity"/>
    <property type="evidence" value="ECO:0007669"/>
    <property type="project" value="InterPro"/>
</dbReference>
<dbReference type="Pfam" id="PF01434">
    <property type="entry name" value="Peptidase_M41"/>
    <property type="match status" value="1"/>
</dbReference>
<keyword evidence="3" id="KW-1185">Reference proteome</keyword>
<dbReference type="SUPFAM" id="SSF140990">
    <property type="entry name" value="FtsH protease domain-like"/>
    <property type="match status" value="1"/>
</dbReference>
<dbReference type="GO" id="GO:0016887">
    <property type="term" value="F:ATP hydrolysis activity"/>
    <property type="evidence" value="ECO:0007669"/>
    <property type="project" value="InterPro"/>
</dbReference>
<dbReference type="GO" id="GO:0005524">
    <property type="term" value="F:ATP binding"/>
    <property type="evidence" value="ECO:0007669"/>
    <property type="project" value="InterPro"/>
</dbReference>
<dbReference type="OrthoDB" id="9809379at2"/>
<gene>
    <name evidence="2" type="ORF">SAMN05428963_108187</name>
</gene>
<accession>A0A1T4S2S5</accession>
<dbReference type="GO" id="GO:0004176">
    <property type="term" value="F:ATP-dependent peptidase activity"/>
    <property type="evidence" value="ECO:0007669"/>
    <property type="project" value="InterPro"/>
</dbReference>
<dbReference type="SUPFAM" id="SSF52540">
    <property type="entry name" value="P-loop containing nucleoside triphosphate hydrolases"/>
    <property type="match status" value="1"/>
</dbReference>
<reference evidence="2 3" key="1">
    <citation type="submission" date="2017-02" db="EMBL/GenBank/DDBJ databases">
        <authorList>
            <person name="Peterson S.W."/>
        </authorList>
    </citation>
    <scope>NUCLEOTIDE SEQUENCE [LARGE SCALE GENOMIC DNA]</scope>
    <source>
        <strain evidence="2 3">USBA 369</strain>
    </source>
</reference>
<dbReference type="GO" id="GO:0006508">
    <property type="term" value="P:proteolysis"/>
    <property type="evidence" value="ECO:0007669"/>
    <property type="project" value="UniProtKB-KW"/>
</dbReference>
<keyword evidence="2" id="KW-0378">Hydrolase</keyword>
<dbReference type="Gene3D" id="1.10.8.60">
    <property type="match status" value="1"/>
</dbReference>
<dbReference type="InterPro" id="IPR027417">
    <property type="entry name" value="P-loop_NTPase"/>
</dbReference>
<dbReference type="GO" id="GO:0005886">
    <property type="term" value="C:plasma membrane"/>
    <property type="evidence" value="ECO:0007669"/>
    <property type="project" value="TreeGrafter"/>
</dbReference>
<dbReference type="Pfam" id="PF00004">
    <property type="entry name" value="AAA"/>
    <property type="match status" value="1"/>
</dbReference>
<dbReference type="AlphaFoldDB" id="A0A1T4S2S5"/>
<dbReference type="GO" id="GO:0030163">
    <property type="term" value="P:protein catabolic process"/>
    <property type="evidence" value="ECO:0007669"/>
    <property type="project" value="TreeGrafter"/>
</dbReference>
<evidence type="ECO:0000313" key="3">
    <source>
        <dbReference type="Proteomes" id="UP000190135"/>
    </source>
</evidence>
<organism evidence="2 3">
    <name type="scientific">Consotaella salsifontis</name>
    <dbReference type="NCBI Taxonomy" id="1365950"/>
    <lineage>
        <taxon>Bacteria</taxon>
        <taxon>Pseudomonadati</taxon>
        <taxon>Pseudomonadota</taxon>
        <taxon>Alphaproteobacteria</taxon>
        <taxon>Hyphomicrobiales</taxon>
        <taxon>Aurantimonadaceae</taxon>
        <taxon>Consotaella</taxon>
    </lineage>
</organism>
<dbReference type="STRING" id="1365950.SAMN05428963_108187"/>
<dbReference type="Proteomes" id="UP000190135">
    <property type="component" value="Unassembled WGS sequence"/>
</dbReference>
<evidence type="ECO:0000313" key="2">
    <source>
        <dbReference type="EMBL" id="SKA22248.1"/>
    </source>
</evidence>
<dbReference type="SMART" id="SM00382">
    <property type="entry name" value="AAA"/>
    <property type="match status" value="1"/>
</dbReference>
<dbReference type="Gene3D" id="3.40.50.300">
    <property type="entry name" value="P-loop containing nucleotide triphosphate hydrolases"/>
    <property type="match status" value="1"/>
</dbReference>